<evidence type="ECO:0000256" key="7">
    <source>
        <dbReference type="ARBA" id="ARBA00022840"/>
    </source>
</evidence>
<dbReference type="PROSITE" id="PS50113">
    <property type="entry name" value="PAC"/>
    <property type="match status" value="1"/>
</dbReference>
<keyword evidence="4" id="KW-0808">Transferase</keyword>
<gene>
    <name evidence="12" type="ORF">P8935_07110</name>
</gene>
<dbReference type="InterPro" id="IPR000014">
    <property type="entry name" value="PAS"/>
</dbReference>
<organism evidence="12">
    <name type="scientific">Telmatobacter sp. DSM 110680</name>
    <dbReference type="NCBI Taxonomy" id="3036704"/>
    <lineage>
        <taxon>Bacteria</taxon>
        <taxon>Pseudomonadati</taxon>
        <taxon>Acidobacteriota</taxon>
        <taxon>Terriglobia</taxon>
        <taxon>Terriglobales</taxon>
        <taxon>Acidobacteriaceae</taxon>
        <taxon>Telmatobacter</taxon>
    </lineage>
</organism>
<evidence type="ECO:0000313" key="12">
    <source>
        <dbReference type="EMBL" id="XBH19080.1"/>
    </source>
</evidence>
<accession>A0AAU7DP51</accession>
<dbReference type="Pfam" id="PF08447">
    <property type="entry name" value="PAS_3"/>
    <property type="match status" value="1"/>
</dbReference>
<dbReference type="SMART" id="SM00086">
    <property type="entry name" value="PAC"/>
    <property type="match status" value="2"/>
</dbReference>
<evidence type="ECO:0000256" key="1">
    <source>
        <dbReference type="ARBA" id="ARBA00000085"/>
    </source>
</evidence>
<dbReference type="NCBIfam" id="TIGR00229">
    <property type="entry name" value="sensory_box"/>
    <property type="match status" value="2"/>
</dbReference>
<dbReference type="RefSeq" id="WP_348264295.1">
    <property type="nucleotide sequence ID" value="NZ_CP121196.1"/>
</dbReference>
<dbReference type="SMART" id="SM00387">
    <property type="entry name" value="HATPase_c"/>
    <property type="match status" value="1"/>
</dbReference>
<dbReference type="InterPro" id="IPR001610">
    <property type="entry name" value="PAC"/>
</dbReference>
<dbReference type="InterPro" id="IPR013656">
    <property type="entry name" value="PAS_4"/>
</dbReference>
<dbReference type="InterPro" id="IPR000700">
    <property type="entry name" value="PAS-assoc_C"/>
</dbReference>
<dbReference type="PROSITE" id="PS50112">
    <property type="entry name" value="PAS"/>
    <property type="match status" value="2"/>
</dbReference>
<dbReference type="SUPFAM" id="SSF55785">
    <property type="entry name" value="PYP-like sensor domain (PAS domain)"/>
    <property type="match status" value="2"/>
</dbReference>
<dbReference type="InterPro" id="IPR035965">
    <property type="entry name" value="PAS-like_dom_sf"/>
</dbReference>
<name>A0AAU7DP51_9BACT</name>
<dbReference type="Gene3D" id="3.30.565.10">
    <property type="entry name" value="Histidine kinase-like ATPase, C-terminal domain"/>
    <property type="match status" value="1"/>
</dbReference>
<dbReference type="PANTHER" id="PTHR24421:SF10">
    <property type="entry name" value="NITRATE_NITRITE SENSOR PROTEIN NARQ"/>
    <property type="match status" value="1"/>
</dbReference>
<dbReference type="Pfam" id="PF08448">
    <property type="entry name" value="PAS_4"/>
    <property type="match status" value="1"/>
</dbReference>
<sequence length="539" mass="59597">MALLAQTEWEDRPSQREAEWGSVPVIPDLGAAEALLLELASVFAAPGNAAVNDLSPSDQSDASNLEAKYRALLEQIPAVVFMAYLDRGVSEAFVSPEIEAALGYSREEWLEDPVRWYARIHPDDKQRWSLEAAGMFLSGKPLRSSYRVMARDGRVVWFHCDARMVRRPDGSPWFIHGVAIDITDLKDTERALQQERNTVSAILDTVGALVTVLDLDGRIVRFNRACELTTAYALDEVRGRRLWEFFQQEEEAERARSVLLQLSGDLLPQDFQSHWVTRHNTNRLIAWSCSMLPGSDDGIPRYIIATGIDITEREQLERALLEISAREQRRIGQDLHDGLGQHLTGIAFMAKAHEAKLAEKQLPDTADAAKIVKLVNEAIHKTRELARGLLPVVSDSQGLMSALQLRAGEVEDLFGISCGFECATDVLIHDDAMATHLYHIAQEAVNNAIKHGHVSGIIISLTAEGGWGKLIIRDDGTGIAEDRASTPGMGLHIMSYRAGMIGGRLEIRPNLPHGTCVICMFPIEAAQGKGKANDDKFCP</sequence>
<evidence type="ECO:0000259" key="10">
    <source>
        <dbReference type="PROSITE" id="PS50112"/>
    </source>
</evidence>
<dbReference type="InterPro" id="IPR036890">
    <property type="entry name" value="HATPase_C_sf"/>
</dbReference>
<evidence type="ECO:0000259" key="9">
    <source>
        <dbReference type="PROSITE" id="PS50109"/>
    </source>
</evidence>
<evidence type="ECO:0000256" key="8">
    <source>
        <dbReference type="ARBA" id="ARBA00023012"/>
    </source>
</evidence>
<evidence type="ECO:0000256" key="2">
    <source>
        <dbReference type="ARBA" id="ARBA00012438"/>
    </source>
</evidence>
<dbReference type="GO" id="GO:0000155">
    <property type="term" value="F:phosphorelay sensor kinase activity"/>
    <property type="evidence" value="ECO:0007669"/>
    <property type="project" value="InterPro"/>
</dbReference>
<feature type="domain" description="PAS" evidence="10">
    <location>
        <begin position="65"/>
        <end position="126"/>
    </location>
</feature>
<evidence type="ECO:0000256" key="4">
    <source>
        <dbReference type="ARBA" id="ARBA00022679"/>
    </source>
</evidence>
<evidence type="ECO:0000259" key="11">
    <source>
        <dbReference type="PROSITE" id="PS50113"/>
    </source>
</evidence>
<dbReference type="CDD" id="cd00130">
    <property type="entry name" value="PAS"/>
    <property type="match status" value="2"/>
</dbReference>
<dbReference type="InterPro" id="IPR003594">
    <property type="entry name" value="HATPase_dom"/>
</dbReference>
<reference evidence="12" key="1">
    <citation type="submission" date="2023-03" db="EMBL/GenBank/DDBJ databases">
        <title>Edaphobacter sp.</title>
        <authorList>
            <person name="Huber K.J."/>
            <person name="Papendorf J."/>
            <person name="Pilke C."/>
            <person name="Bunk B."/>
            <person name="Sproeer C."/>
            <person name="Pester M."/>
        </authorList>
    </citation>
    <scope>NUCLEOTIDE SEQUENCE</scope>
    <source>
        <strain evidence="12">DSM 110680</strain>
    </source>
</reference>
<dbReference type="SMART" id="SM00091">
    <property type="entry name" value="PAS"/>
    <property type="match status" value="2"/>
</dbReference>
<dbReference type="EMBL" id="CP121196">
    <property type="protein sequence ID" value="XBH19080.1"/>
    <property type="molecule type" value="Genomic_DNA"/>
</dbReference>
<evidence type="ECO:0000256" key="3">
    <source>
        <dbReference type="ARBA" id="ARBA00022553"/>
    </source>
</evidence>
<dbReference type="EC" id="2.7.13.3" evidence="2"/>
<keyword evidence="5" id="KW-0547">Nucleotide-binding</keyword>
<protein>
    <recommendedName>
        <fullName evidence="2">histidine kinase</fullName>
        <ecNumber evidence="2">2.7.13.3</ecNumber>
    </recommendedName>
</protein>
<dbReference type="Pfam" id="PF02518">
    <property type="entry name" value="HATPase_c"/>
    <property type="match status" value="1"/>
</dbReference>
<dbReference type="Pfam" id="PF07730">
    <property type="entry name" value="HisKA_3"/>
    <property type="match status" value="1"/>
</dbReference>
<feature type="domain" description="PAS" evidence="10">
    <location>
        <begin position="195"/>
        <end position="265"/>
    </location>
</feature>
<dbReference type="InterPro" id="IPR050482">
    <property type="entry name" value="Sensor_HK_TwoCompSys"/>
</dbReference>
<dbReference type="Gene3D" id="1.20.5.1930">
    <property type="match status" value="1"/>
</dbReference>
<dbReference type="PROSITE" id="PS50109">
    <property type="entry name" value="HIS_KIN"/>
    <property type="match status" value="1"/>
</dbReference>
<dbReference type="Gene3D" id="3.30.450.20">
    <property type="entry name" value="PAS domain"/>
    <property type="match status" value="2"/>
</dbReference>
<proteinExistence type="predicted"/>
<evidence type="ECO:0000256" key="6">
    <source>
        <dbReference type="ARBA" id="ARBA00022777"/>
    </source>
</evidence>
<dbReference type="InterPro" id="IPR011712">
    <property type="entry name" value="Sig_transdc_His_kin_sub3_dim/P"/>
</dbReference>
<feature type="domain" description="PAC" evidence="11">
    <location>
        <begin position="142"/>
        <end position="194"/>
    </location>
</feature>
<keyword evidence="7" id="KW-0067">ATP-binding</keyword>
<dbReference type="GO" id="GO:0046983">
    <property type="term" value="F:protein dimerization activity"/>
    <property type="evidence" value="ECO:0007669"/>
    <property type="project" value="InterPro"/>
</dbReference>
<feature type="domain" description="Histidine kinase" evidence="9">
    <location>
        <begin position="437"/>
        <end position="525"/>
    </location>
</feature>
<evidence type="ECO:0000256" key="5">
    <source>
        <dbReference type="ARBA" id="ARBA00022741"/>
    </source>
</evidence>
<dbReference type="InterPro" id="IPR013655">
    <property type="entry name" value="PAS_fold_3"/>
</dbReference>
<dbReference type="SUPFAM" id="SSF55874">
    <property type="entry name" value="ATPase domain of HSP90 chaperone/DNA topoisomerase II/histidine kinase"/>
    <property type="match status" value="1"/>
</dbReference>
<keyword evidence="6" id="KW-0418">Kinase</keyword>
<dbReference type="PANTHER" id="PTHR24421">
    <property type="entry name" value="NITRATE/NITRITE SENSOR PROTEIN NARX-RELATED"/>
    <property type="match status" value="1"/>
</dbReference>
<dbReference type="GO" id="GO:0005524">
    <property type="term" value="F:ATP binding"/>
    <property type="evidence" value="ECO:0007669"/>
    <property type="project" value="UniProtKB-KW"/>
</dbReference>
<dbReference type="GO" id="GO:0016020">
    <property type="term" value="C:membrane"/>
    <property type="evidence" value="ECO:0007669"/>
    <property type="project" value="InterPro"/>
</dbReference>
<dbReference type="AlphaFoldDB" id="A0AAU7DP51"/>
<dbReference type="CDD" id="cd16917">
    <property type="entry name" value="HATPase_UhpB-NarQ-NarX-like"/>
    <property type="match status" value="1"/>
</dbReference>
<keyword evidence="3" id="KW-0597">Phosphoprotein</keyword>
<dbReference type="InterPro" id="IPR005467">
    <property type="entry name" value="His_kinase_dom"/>
</dbReference>
<comment type="catalytic activity">
    <reaction evidence="1">
        <text>ATP + protein L-histidine = ADP + protein N-phospho-L-histidine.</text>
        <dbReference type="EC" id="2.7.13.3"/>
    </reaction>
</comment>
<keyword evidence="8" id="KW-0902">Two-component regulatory system</keyword>